<dbReference type="EMBL" id="JAMZFV010000005">
    <property type="protein sequence ID" value="MCP1109680.1"/>
    <property type="molecule type" value="Genomic_DNA"/>
</dbReference>
<evidence type="ECO:0000313" key="2">
    <source>
        <dbReference type="Proteomes" id="UP001523565"/>
    </source>
</evidence>
<comment type="caution">
    <text evidence="1">The sequence shown here is derived from an EMBL/GenBank/DDBJ whole genome shotgun (WGS) entry which is preliminary data.</text>
</comment>
<keyword evidence="2" id="KW-1185">Reference proteome</keyword>
<organism evidence="1 2">
    <name type="scientific">Ohessyouella blattaphilus</name>
    <dbReference type="NCBI Taxonomy" id="2949333"/>
    <lineage>
        <taxon>Bacteria</taxon>
        <taxon>Bacillati</taxon>
        <taxon>Bacillota</taxon>
        <taxon>Clostridia</taxon>
        <taxon>Lachnospirales</taxon>
        <taxon>Lachnospiraceae</taxon>
        <taxon>Ohessyouella</taxon>
    </lineage>
</organism>
<reference evidence="1 2" key="1">
    <citation type="journal article" date="2022" name="Genome Biol. Evol.">
        <title>Host diet, physiology and behaviors set the stage for Lachnospiraceae cladogenesis.</title>
        <authorList>
            <person name="Vera-Ponce De Leon A."/>
            <person name="Schneider M."/>
            <person name="Jahnes B.C."/>
            <person name="Sadowski V."/>
            <person name="Camuy-Velez L.A."/>
            <person name="Duan J."/>
            <person name="Sabree Z.L."/>
        </authorList>
    </citation>
    <scope>NUCLEOTIDE SEQUENCE [LARGE SCALE GENOMIC DNA]</scope>
    <source>
        <strain evidence="1 2">PAL227</strain>
    </source>
</reference>
<proteinExistence type="predicted"/>
<dbReference type="RefSeq" id="WP_262068560.1">
    <property type="nucleotide sequence ID" value="NZ_JAMXOC010000005.1"/>
</dbReference>
<evidence type="ECO:0000313" key="1">
    <source>
        <dbReference type="EMBL" id="MCP1109680.1"/>
    </source>
</evidence>
<accession>A0ABT1EG47</accession>
<gene>
    <name evidence="1" type="ORF">NK118_05365</name>
</gene>
<name>A0ABT1EG47_9FIRM</name>
<protein>
    <submittedName>
        <fullName evidence="1">Uncharacterized protein</fullName>
    </submittedName>
</protein>
<sequence>MSFKYKYEHLHCGFCAEIENEGCPHLHCPHILENMNDLLEDPAFIEAVRDADECETYHRPALLMVQGIMEAAGELEEYEPEPPENPFGVFATFKPECEGCSYPRHGFICYDERSGICLKDAVDAILRKGDGIVFPH</sequence>
<dbReference type="Proteomes" id="UP001523565">
    <property type="component" value="Unassembled WGS sequence"/>
</dbReference>